<dbReference type="CDD" id="cd17321">
    <property type="entry name" value="MFS_MMR_MDR_like"/>
    <property type="match status" value="1"/>
</dbReference>
<evidence type="ECO:0000256" key="4">
    <source>
        <dbReference type="ARBA" id="ARBA00022692"/>
    </source>
</evidence>
<feature type="transmembrane region" description="Helical" evidence="7">
    <location>
        <begin position="12"/>
        <end position="37"/>
    </location>
</feature>
<comment type="caution">
    <text evidence="9">The sequence shown here is derived from an EMBL/GenBank/DDBJ whole genome shotgun (WGS) entry which is preliminary data.</text>
</comment>
<evidence type="ECO:0000256" key="2">
    <source>
        <dbReference type="ARBA" id="ARBA00022448"/>
    </source>
</evidence>
<feature type="transmembrane region" description="Helical" evidence="7">
    <location>
        <begin position="225"/>
        <end position="248"/>
    </location>
</feature>
<evidence type="ECO:0000256" key="3">
    <source>
        <dbReference type="ARBA" id="ARBA00022475"/>
    </source>
</evidence>
<evidence type="ECO:0000256" key="5">
    <source>
        <dbReference type="ARBA" id="ARBA00022989"/>
    </source>
</evidence>
<name>A0A7Y8C1K2_9PSED</name>
<dbReference type="Gene3D" id="1.20.1720.10">
    <property type="entry name" value="Multidrug resistance protein D"/>
    <property type="match status" value="1"/>
</dbReference>
<dbReference type="GO" id="GO:0005886">
    <property type="term" value="C:plasma membrane"/>
    <property type="evidence" value="ECO:0007669"/>
    <property type="project" value="UniProtKB-SubCell"/>
</dbReference>
<feature type="transmembrane region" description="Helical" evidence="7">
    <location>
        <begin position="110"/>
        <end position="128"/>
    </location>
</feature>
<feature type="transmembrane region" description="Helical" evidence="7">
    <location>
        <begin position="268"/>
        <end position="288"/>
    </location>
</feature>
<feature type="transmembrane region" description="Helical" evidence="7">
    <location>
        <begin position="140"/>
        <end position="161"/>
    </location>
</feature>
<dbReference type="RefSeq" id="WP_177100926.1">
    <property type="nucleotide sequence ID" value="NZ_JACAOS010000021.1"/>
</dbReference>
<evidence type="ECO:0000313" key="10">
    <source>
        <dbReference type="Proteomes" id="UP000539985"/>
    </source>
</evidence>
<feature type="transmembrane region" description="Helical" evidence="7">
    <location>
        <begin position="357"/>
        <end position="385"/>
    </location>
</feature>
<feature type="transmembrane region" description="Helical" evidence="7">
    <location>
        <begin position="80"/>
        <end position="98"/>
    </location>
</feature>
<dbReference type="Gene3D" id="1.20.1250.20">
    <property type="entry name" value="MFS general substrate transporter like domains"/>
    <property type="match status" value="1"/>
</dbReference>
<evidence type="ECO:0000256" key="6">
    <source>
        <dbReference type="ARBA" id="ARBA00023136"/>
    </source>
</evidence>
<feature type="transmembrane region" description="Helical" evidence="7">
    <location>
        <begin position="167"/>
        <end position="189"/>
    </location>
</feature>
<dbReference type="InterPro" id="IPR036259">
    <property type="entry name" value="MFS_trans_sf"/>
</dbReference>
<dbReference type="PANTHER" id="PTHR42718">
    <property type="entry name" value="MAJOR FACILITATOR SUPERFAMILY MULTIDRUG TRANSPORTER MFSC"/>
    <property type="match status" value="1"/>
</dbReference>
<feature type="transmembrane region" description="Helical" evidence="7">
    <location>
        <begin position="49"/>
        <end position="68"/>
    </location>
</feature>
<dbReference type="InterPro" id="IPR011701">
    <property type="entry name" value="MFS"/>
</dbReference>
<feature type="domain" description="Major facilitator superfamily (MFS) profile" evidence="8">
    <location>
        <begin position="14"/>
        <end position="462"/>
    </location>
</feature>
<proteinExistence type="predicted"/>
<dbReference type="EMBL" id="JACAQB010000004">
    <property type="protein sequence ID" value="NWB95704.1"/>
    <property type="molecule type" value="Genomic_DNA"/>
</dbReference>
<organism evidence="9 10">
    <name type="scientific">Pseudomonas gingeri</name>
    <dbReference type="NCBI Taxonomy" id="117681"/>
    <lineage>
        <taxon>Bacteria</taxon>
        <taxon>Pseudomonadati</taxon>
        <taxon>Pseudomonadota</taxon>
        <taxon>Gammaproteobacteria</taxon>
        <taxon>Pseudomonadales</taxon>
        <taxon>Pseudomonadaceae</taxon>
        <taxon>Pseudomonas</taxon>
    </lineage>
</organism>
<keyword evidence="3" id="KW-1003">Cell membrane</keyword>
<sequence length="469" mass="49391">MKSEAVFDGRKWAVLSIILLSYLMTILDVSIVITSLPKIQDELHFTADGLSWVQSAYTLALGGLLLLGARAGDLFGRKKMFTLGLLIFVVASAAIGFAESASWLICARAVQGLGAAILSPATLSLLYTNFPEGPERTRAVSYYGAISGVGASLGLVVGGLIADSLSWRVGFFINVPIGILLYFTSRKFLEETPVRSGKLDLMGAILSTLGMFILVYGIVRSATAGWSDIGTISALSLGAALLLLFVLVEKNAVQPIMPLRLFADRGRVGAYAGRMLFIGSMMGFWFFLTLYLQGVMGFSALQAGLAFLPATISNFSVALFLPRLLRKFGVTRLPSIGLAISLTGMFWLGHVSATSNYFAAVMLPMILVGIGQACTLSPLITAGVVGVHPNDAGAASGLVSVAQQLGGSLGLGILIVVFHVTAGGETEDPTLLAHGVAAVMESSSVMVGLALIVVFFLISLRKKHTTAIT</sequence>
<dbReference type="GO" id="GO:0022857">
    <property type="term" value="F:transmembrane transporter activity"/>
    <property type="evidence" value="ECO:0007669"/>
    <property type="project" value="InterPro"/>
</dbReference>
<evidence type="ECO:0000256" key="1">
    <source>
        <dbReference type="ARBA" id="ARBA00004651"/>
    </source>
</evidence>
<dbReference type="PANTHER" id="PTHR42718:SF46">
    <property type="entry name" value="BLR6921 PROTEIN"/>
    <property type="match status" value="1"/>
</dbReference>
<feature type="transmembrane region" description="Helical" evidence="7">
    <location>
        <begin position="333"/>
        <end position="351"/>
    </location>
</feature>
<accession>A0A7Y8C1K2</accession>
<feature type="transmembrane region" description="Helical" evidence="7">
    <location>
        <begin position="300"/>
        <end position="321"/>
    </location>
</feature>
<dbReference type="SUPFAM" id="SSF103473">
    <property type="entry name" value="MFS general substrate transporter"/>
    <property type="match status" value="1"/>
</dbReference>
<keyword evidence="6 7" id="KW-0472">Membrane</keyword>
<dbReference type="AlphaFoldDB" id="A0A7Y8C1K2"/>
<gene>
    <name evidence="9" type="ORF">HX882_07365</name>
</gene>
<evidence type="ECO:0000259" key="8">
    <source>
        <dbReference type="PROSITE" id="PS50850"/>
    </source>
</evidence>
<protein>
    <submittedName>
        <fullName evidence="9">MFS transporter</fullName>
    </submittedName>
</protein>
<keyword evidence="5 7" id="KW-1133">Transmembrane helix</keyword>
<reference evidence="9 10" key="1">
    <citation type="submission" date="2020-04" db="EMBL/GenBank/DDBJ databases">
        <title>Molecular characterization of pseudomonads from Agaricus bisporus reveal novel blotch 2 pathogens in Western Europe.</title>
        <authorList>
            <person name="Taparia T."/>
            <person name="Krijger M."/>
            <person name="Haynes E."/>
            <person name="Elpinstone J.G."/>
            <person name="Noble R."/>
            <person name="Van Der Wolf J."/>
        </authorList>
    </citation>
    <scope>NUCLEOTIDE SEQUENCE [LARGE SCALE GENOMIC DNA]</scope>
    <source>
        <strain evidence="9 10">H7001</strain>
    </source>
</reference>
<evidence type="ECO:0000313" key="9">
    <source>
        <dbReference type="EMBL" id="NWB95704.1"/>
    </source>
</evidence>
<feature type="transmembrane region" description="Helical" evidence="7">
    <location>
        <begin position="201"/>
        <end position="219"/>
    </location>
</feature>
<keyword evidence="4 7" id="KW-0812">Transmembrane</keyword>
<feature type="transmembrane region" description="Helical" evidence="7">
    <location>
        <begin position="397"/>
        <end position="420"/>
    </location>
</feature>
<keyword evidence="2" id="KW-0813">Transport</keyword>
<dbReference type="InterPro" id="IPR020846">
    <property type="entry name" value="MFS_dom"/>
</dbReference>
<evidence type="ECO:0000256" key="7">
    <source>
        <dbReference type="SAM" id="Phobius"/>
    </source>
</evidence>
<feature type="transmembrane region" description="Helical" evidence="7">
    <location>
        <begin position="432"/>
        <end position="458"/>
    </location>
</feature>
<dbReference type="Proteomes" id="UP000539985">
    <property type="component" value="Unassembled WGS sequence"/>
</dbReference>
<dbReference type="PROSITE" id="PS50850">
    <property type="entry name" value="MFS"/>
    <property type="match status" value="1"/>
</dbReference>
<comment type="subcellular location">
    <subcellularLocation>
        <location evidence="1">Cell membrane</location>
        <topology evidence="1">Multi-pass membrane protein</topology>
    </subcellularLocation>
</comment>
<dbReference type="Pfam" id="PF07690">
    <property type="entry name" value="MFS_1"/>
    <property type="match status" value="1"/>
</dbReference>